<keyword evidence="4" id="KW-1185">Reference proteome</keyword>
<dbReference type="RefSeq" id="WP_069995640.1">
    <property type="nucleotide sequence ID" value="NZ_FMPG01000009.1"/>
</dbReference>
<name>A0A1D4P6D5_9STAP</name>
<protein>
    <submittedName>
        <fullName evidence="3">Uncharacterized protein</fullName>
    </submittedName>
</protein>
<reference evidence="2 4" key="1">
    <citation type="submission" date="2016-09" db="EMBL/GenBank/DDBJ databases">
        <authorList>
            <consortium name="Pathogen Informatics"/>
            <person name="Sun Q."/>
            <person name="Inoue M."/>
        </authorList>
    </citation>
    <scope>NUCLEOTIDE SEQUENCE [LARGE SCALE GENOMIC DNA]</scope>
    <source>
        <strain evidence="2 4">82C</strain>
    </source>
</reference>
<sequence>MTKDPQDAYNHFSHLNNFLKKDEDYRPQSTTETDNELLSSTTEKNIYKKSKSNMKQKGRIQP</sequence>
<accession>A0A1D4P6D5</accession>
<dbReference type="Proteomes" id="UP000095768">
    <property type="component" value="Unassembled WGS sequence"/>
</dbReference>
<dbReference type="OrthoDB" id="2410821at2"/>
<evidence type="ECO:0000313" key="2">
    <source>
        <dbReference type="EMBL" id="SCS97332.1"/>
    </source>
</evidence>
<dbReference type="EMBL" id="FMPI01000009">
    <property type="protein sequence ID" value="SCS97332.1"/>
    <property type="molecule type" value="Genomic_DNA"/>
</dbReference>
<gene>
    <name evidence="3" type="ORF">SAMEA2297795_01946</name>
    <name evidence="2" type="ORF">SAMEA2297796_01472</name>
</gene>
<evidence type="ECO:0000256" key="1">
    <source>
        <dbReference type="SAM" id="MobiDB-lite"/>
    </source>
</evidence>
<dbReference type="AlphaFoldDB" id="A0A1D4P6D5"/>
<feature type="compositionally biased region" description="Basic residues" evidence="1">
    <location>
        <begin position="47"/>
        <end position="62"/>
    </location>
</feature>
<dbReference type="Proteomes" id="UP000095412">
    <property type="component" value="Unassembled WGS sequence"/>
</dbReference>
<organism evidence="3 5">
    <name type="scientific">Staphylococcus caeli</name>
    <dbReference type="NCBI Taxonomy" id="2201815"/>
    <lineage>
        <taxon>Bacteria</taxon>
        <taxon>Bacillati</taxon>
        <taxon>Bacillota</taxon>
        <taxon>Bacilli</taxon>
        <taxon>Bacillales</taxon>
        <taxon>Staphylococcaceae</taxon>
        <taxon>Staphylococcus</taxon>
    </lineage>
</organism>
<evidence type="ECO:0000313" key="3">
    <source>
        <dbReference type="EMBL" id="SCT18436.1"/>
    </source>
</evidence>
<evidence type="ECO:0000313" key="4">
    <source>
        <dbReference type="Proteomes" id="UP000095412"/>
    </source>
</evidence>
<feature type="compositionally biased region" description="Polar residues" evidence="1">
    <location>
        <begin position="27"/>
        <end position="44"/>
    </location>
</feature>
<proteinExistence type="predicted"/>
<evidence type="ECO:0000313" key="5">
    <source>
        <dbReference type="Proteomes" id="UP000095768"/>
    </source>
</evidence>
<feature type="region of interest" description="Disordered" evidence="1">
    <location>
        <begin position="18"/>
        <end position="62"/>
    </location>
</feature>
<reference evidence="3 5" key="2">
    <citation type="submission" date="2016-09" db="EMBL/GenBank/DDBJ databases">
        <authorList>
            <consortium name="Pathogen Informatics"/>
        </authorList>
    </citation>
    <scope>NUCLEOTIDE SEQUENCE [LARGE SCALE GENOMIC DNA]</scope>
    <source>
        <strain evidence="3 5">82B</strain>
    </source>
</reference>
<dbReference type="EMBL" id="FMPG01000009">
    <property type="protein sequence ID" value="SCT18436.1"/>
    <property type="molecule type" value="Genomic_DNA"/>
</dbReference>